<dbReference type="InterPro" id="IPR017871">
    <property type="entry name" value="ABC_transporter-like_CS"/>
</dbReference>
<dbReference type="Proteomes" id="UP000294194">
    <property type="component" value="Unassembled WGS sequence"/>
</dbReference>
<dbReference type="SMART" id="SM00382">
    <property type="entry name" value="AAA"/>
    <property type="match status" value="1"/>
</dbReference>
<evidence type="ECO:0000256" key="5">
    <source>
        <dbReference type="ARBA" id="ARBA00022989"/>
    </source>
</evidence>
<name>A0A4Q9GMM8_9MICO</name>
<keyword evidence="4 10" id="KW-0067">ATP-binding</keyword>
<gene>
    <name evidence="10" type="ORF">EYE40_00225</name>
</gene>
<evidence type="ECO:0000256" key="3">
    <source>
        <dbReference type="ARBA" id="ARBA00022741"/>
    </source>
</evidence>
<evidence type="ECO:0000313" key="10">
    <source>
        <dbReference type="EMBL" id="TBN55946.1"/>
    </source>
</evidence>
<dbReference type="AlphaFoldDB" id="A0A4Q9GMM8"/>
<sequence>MFAAARISLSFMTKRERTIYIALVVSRALVGVLDVFGILLVGLVASLGVSQFGGGGASSMFGITLPELDGQGMLWLVVFTLGVFLIKAVVAITLSRVLTSFIARIEGRNANLLADHLLRGSLERAKRLSKAEFQYAITESTMWSFTGVLNNVASIVSETFLLLIVAVVFFVVDPIVAVFAIVYFAGIVIGMQAFIGRMLKRAGNDAAAGTVETTNAVSDTLDTFREISVLAKQDLFLSRLHTSRMRLAHSGSTLQFLGGMPRYVVETALILGVVVFVGQQLLTGQLATGLATLGIFLAGAVRIIGSILPLQTAVAALKINVERAQLAQGLLGEARDARAVASALPVVDTPVLEPSTPLSVVITNADYSYAGDDHTTLGGISLEIPAGQYAAVIGPSGAGKTTLVDVILGLITPQSGTVQIGGIEPNLLRTVAPGAVSYVPQKPGLVSGTIAENIALGVPADEIDRDLLLKAVDAAYLGEFISSLPNGLETSVGKQADALSGGQIQRIGLARALYVQPRLLILDEATSGLDAGSEAFIGETLKKLHGSVTVIVIAHRLSTVQHADVVHVVEAGSIVAFGDFPTVKKTVPMVAEYVKLMSFDEEPPA</sequence>
<dbReference type="PROSITE" id="PS50893">
    <property type="entry name" value="ABC_TRANSPORTER_2"/>
    <property type="match status" value="1"/>
</dbReference>
<keyword evidence="5 7" id="KW-1133">Transmembrane helix</keyword>
<dbReference type="InterPro" id="IPR039421">
    <property type="entry name" value="Type_1_exporter"/>
</dbReference>
<dbReference type="InterPro" id="IPR036640">
    <property type="entry name" value="ABC1_TM_sf"/>
</dbReference>
<feature type="transmembrane region" description="Helical" evidence="7">
    <location>
        <begin position="73"/>
        <end position="94"/>
    </location>
</feature>
<dbReference type="RefSeq" id="WP_130980057.1">
    <property type="nucleotide sequence ID" value="NZ_SISG01000001.1"/>
</dbReference>
<dbReference type="Gene3D" id="3.40.50.300">
    <property type="entry name" value="P-loop containing nucleotide triphosphate hydrolases"/>
    <property type="match status" value="1"/>
</dbReference>
<dbReference type="InterPro" id="IPR003593">
    <property type="entry name" value="AAA+_ATPase"/>
</dbReference>
<feature type="transmembrane region" description="Helical" evidence="7">
    <location>
        <begin position="148"/>
        <end position="169"/>
    </location>
</feature>
<comment type="subcellular location">
    <subcellularLocation>
        <location evidence="1">Cell membrane</location>
        <topology evidence="1">Multi-pass membrane protein</topology>
    </subcellularLocation>
</comment>
<dbReference type="GO" id="GO:0005886">
    <property type="term" value="C:plasma membrane"/>
    <property type="evidence" value="ECO:0007669"/>
    <property type="project" value="UniProtKB-SubCell"/>
</dbReference>
<dbReference type="InterPro" id="IPR027417">
    <property type="entry name" value="P-loop_NTPase"/>
</dbReference>
<feature type="transmembrane region" description="Helical" evidence="7">
    <location>
        <begin position="263"/>
        <end position="282"/>
    </location>
</feature>
<dbReference type="Gene3D" id="1.20.1560.10">
    <property type="entry name" value="ABC transporter type 1, transmembrane domain"/>
    <property type="match status" value="1"/>
</dbReference>
<dbReference type="InterPro" id="IPR003439">
    <property type="entry name" value="ABC_transporter-like_ATP-bd"/>
</dbReference>
<feature type="transmembrane region" description="Helical" evidence="7">
    <location>
        <begin position="20"/>
        <end position="53"/>
    </location>
</feature>
<evidence type="ECO:0000256" key="7">
    <source>
        <dbReference type="SAM" id="Phobius"/>
    </source>
</evidence>
<dbReference type="Pfam" id="PF00005">
    <property type="entry name" value="ABC_tran"/>
    <property type="match status" value="1"/>
</dbReference>
<dbReference type="GO" id="GO:0140359">
    <property type="term" value="F:ABC-type transporter activity"/>
    <property type="evidence" value="ECO:0007669"/>
    <property type="project" value="InterPro"/>
</dbReference>
<dbReference type="PROSITE" id="PS50929">
    <property type="entry name" value="ABC_TM1F"/>
    <property type="match status" value="1"/>
</dbReference>
<dbReference type="PANTHER" id="PTHR24221">
    <property type="entry name" value="ATP-BINDING CASSETTE SUB-FAMILY B"/>
    <property type="match status" value="1"/>
</dbReference>
<evidence type="ECO:0000313" key="11">
    <source>
        <dbReference type="Proteomes" id="UP000294194"/>
    </source>
</evidence>
<dbReference type="PANTHER" id="PTHR24221:SF654">
    <property type="entry name" value="ATP-BINDING CASSETTE SUB-FAMILY B MEMBER 6"/>
    <property type="match status" value="1"/>
</dbReference>
<keyword evidence="3" id="KW-0547">Nucleotide-binding</keyword>
<evidence type="ECO:0000259" key="9">
    <source>
        <dbReference type="PROSITE" id="PS50929"/>
    </source>
</evidence>
<evidence type="ECO:0000256" key="2">
    <source>
        <dbReference type="ARBA" id="ARBA00022692"/>
    </source>
</evidence>
<dbReference type="EMBL" id="SISG01000001">
    <property type="protein sequence ID" value="TBN55946.1"/>
    <property type="molecule type" value="Genomic_DNA"/>
</dbReference>
<dbReference type="GO" id="GO:0005524">
    <property type="term" value="F:ATP binding"/>
    <property type="evidence" value="ECO:0007669"/>
    <property type="project" value="UniProtKB-KW"/>
</dbReference>
<dbReference type="SUPFAM" id="SSF90123">
    <property type="entry name" value="ABC transporter transmembrane region"/>
    <property type="match status" value="1"/>
</dbReference>
<keyword evidence="11" id="KW-1185">Reference proteome</keyword>
<keyword evidence="6 7" id="KW-0472">Membrane</keyword>
<dbReference type="PROSITE" id="PS00211">
    <property type="entry name" value="ABC_TRANSPORTER_1"/>
    <property type="match status" value="1"/>
</dbReference>
<evidence type="ECO:0000256" key="6">
    <source>
        <dbReference type="ARBA" id="ARBA00023136"/>
    </source>
</evidence>
<feature type="domain" description="ABC transporter" evidence="8">
    <location>
        <begin position="362"/>
        <end position="596"/>
    </location>
</feature>
<feature type="domain" description="ABC transmembrane type-1" evidence="9">
    <location>
        <begin position="21"/>
        <end position="307"/>
    </location>
</feature>
<feature type="transmembrane region" description="Helical" evidence="7">
    <location>
        <begin position="175"/>
        <end position="195"/>
    </location>
</feature>
<dbReference type="SUPFAM" id="SSF52540">
    <property type="entry name" value="P-loop containing nucleoside triphosphate hydrolases"/>
    <property type="match status" value="1"/>
</dbReference>
<proteinExistence type="predicted"/>
<dbReference type="GO" id="GO:0034040">
    <property type="term" value="F:ATPase-coupled lipid transmembrane transporter activity"/>
    <property type="evidence" value="ECO:0007669"/>
    <property type="project" value="TreeGrafter"/>
</dbReference>
<evidence type="ECO:0000256" key="4">
    <source>
        <dbReference type="ARBA" id="ARBA00022840"/>
    </source>
</evidence>
<reference evidence="11" key="1">
    <citation type="submission" date="2019-02" db="EMBL/GenBank/DDBJ databases">
        <title>Glaciihabitans arcticus sp. nov., a psychrotolerant bacterium isolated from polar soil.</title>
        <authorList>
            <person name="Dahal R.H."/>
        </authorList>
    </citation>
    <scope>NUCLEOTIDE SEQUENCE [LARGE SCALE GENOMIC DNA]</scope>
    <source>
        <strain evidence="11">RP-3-7</strain>
    </source>
</reference>
<protein>
    <submittedName>
        <fullName evidence="10">ABC transporter ATP-binding protein</fullName>
    </submittedName>
</protein>
<keyword evidence="2 7" id="KW-0812">Transmembrane</keyword>
<dbReference type="InterPro" id="IPR011527">
    <property type="entry name" value="ABC1_TM_dom"/>
</dbReference>
<evidence type="ECO:0000259" key="8">
    <source>
        <dbReference type="PROSITE" id="PS50893"/>
    </source>
</evidence>
<accession>A0A4Q9GMM8</accession>
<evidence type="ECO:0000256" key="1">
    <source>
        <dbReference type="ARBA" id="ARBA00004651"/>
    </source>
</evidence>
<dbReference type="GO" id="GO:0016887">
    <property type="term" value="F:ATP hydrolysis activity"/>
    <property type="evidence" value="ECO:0007669"/>
    <property type="project" value="InterPro"/>
</dbReference>
<organism evidence="10 11">
    <name type="scientific">Glaciihabitans arcticus</name>
    <dbReference type="NCBI Taxonomy" id="2668039"/>
    <lineage>
        <taxon>Bacteria</taxon>
        <taxon>Bacillati</taxon>
        <taxon>Actinomycetota</taxon>
        <taxon>Actinomycetes</taxon>
        <taxon>Micrococcales</taxon>
        <taxon>Microbacteriaceae</taxon>
        <taxon>Glaciihabitans</taxon>
    </lineage>
</organism>
<comment type="caution">
    <text evidence="10">The sequence shown here is derived from an EMBL/GenBank/DDBJ whole genome shotgun (WGS) entry which is preliminary data.</text>
</comment>
<feature type="transmembrane region" description="Helical" evidence="7">
    <location>
        <begin position="288"/>
        <end position="310"/>
    </location>
</feature>